<feature type="transmembrane region" description="Helical" evidence="7">
    <location>
        <begin position="177"/>
        <end position="198"/>
    </location>
</feature>
<evidence type="ECO:0000256" key="1">
    <source>
        <dbReference type="ARBA" id="ARBA00004651"/>
    </source>
</evidence>
<reference evidence="10" key="1">
    <citation type="journal article" date="2019" name="Int. J. Syst. Evol. Microbiol.">
        <title>The Global Catalogue of Microorganisms (GCM) 10K type strain sequencing project: providing services to taxonomists for standard genome sequencing and annotation.</title>
        <authorList>
            <consortium name="The Broad Institute Genomics Platform"/>
            <consortium name="The Broad Institute Genome Sequencing Center for Infectious Disease"/>
            <person name="Wu L."/>
            <person name="Ma J."/>
        </authorList>
    </citation>
    <scope>NUCLEOTIDE SEQUENCE [LARGE SCALE GENOMIC DNA]</scope>
    <source>
        <strain evidence="10">CGMCC 1.10363</strain>
    </source>
</reference>
<proteinExistence type="predicted"/>
<evidence type="ECO:0000259" key="8">
    <source>
        <dbReference type="PROSITE" id="PS50850"/>
    </source>
</evidence>
<feature type="transmembrane region" description="Helical" evidence="7">
    <location>
        <begin position="377"/>
        <end position="398"/>
    </location>
</feature>
<dbReference type="PANTHER" id="PTHR23517">
    <property type="entry name" value="RESISTANCE PROTEIN MDTM, PUTATIVE-RELATED-RELATED"/>
    <property type="match status" value="1"/>
</dbReference>
<feature type="transmembrane region" description="Helical" evidence="7">
    <location>
        <begin position="347"/>
        <end position="371"/>
    </location>
</feature>
<evidence type="ECO:0000313" key="9">
    <source>
        <dbReference type="EMBL" id="MFC4244504.1"/>
    </source>
</evidence>
<feature type="transmembrane region" description="Helical" evidence="7">
    <location>
        <begin position="219"/>
        <end position="245"/>
    </location>
</feature>
<feature type="transmembrane region" description="Helical" evidence="7">
    <location>
        <begin position="315"/>
        <end position="340"/>
    </location>
</feature>
<dbReference type="PANTHER" id="PTHR23517:SF13">
    <property type="entry name" value="MAJOR FACILITATOR SUPERFAMILY MFS_1"/>
    <property type="match status" value="1"/>
</dbReference>
<dbReference type="Pfam" id="PF07690">
    <property type="entry name" value="MFS_1"/>
    <property type="match status" value="1"/>
</dbReference>
<evidence type="ECO:0000256" key="3">
    <source>
        <dbReference type="ARBA" id="ARBA00022475"/>
    </source>
</evidence>
<dbReference type="Proteomes" id="UP001595900">
    <property type="component" value="Unassembled WGS sequence"/>
</dbReference>
<feature type="transmembrane region" description="Helical" evidence="7">
    <location>
        <begin position="21"/>
        <end position="47"/>
    </location>
</feature>
<evidence type="ECO:0000256" key="7">
    <source>
        <dbReference type="SAM" id="Phobius"/>
    </source>
</evidence>
<feature type="transmembrane region" description="Helical" evidence="7">
    <location>
        <begin position="53"/>
        <end position="76"/>
    </location>
</feature>
<gene>
    <name evidence="9" type="ORF">ACFOYW_14095</name>
</gene>
<dbReference type="InterPro" id="IPR011701">
    <property type="entry name" value="MFS"/>
</dbReference>
<dbReference type="RefSeq" id="WP_390230140.1">
    <property type="nucleotide sequence ID" value="NZ_JBHSCN010000006.1"/>
</dbReference>
<name>A0ABV8Q9K3_9MICO</name>
<keyword evidence="2" id="KW-0813">Transport</keyword>
<dbReference type="PROSITE" id="PS00216">
    <property type="entry name" value="SUGAR_TRANSPORT_1"/>
    <property type="match status" value="1"/>
</dbReference>
<keyword evidence="4 7" id="KW-0812">Transmembrane</keyword>
<evidence type="ECO:0000256" key="2">
    <source>
        <dbReference type="ARBA" id="ARBA00022448"/>
    </source>
</evidence>
<sequence length="408" mass="41372">MSTHTPQPLREAGHGILPRPVSFAAVELVFLGVFFATSAFSPFLSFYETEWHFGIWLVTFAFGIYALALLVALLTVGALSDYLGRRPVLVISLLLCALSMVMVMLAPSIGWVIAGRIIQGFATGAATGAISAGIVELAPRRHHSVGVLLASITPPAGQAVGGLITGSVLSLSRNPSLIIFGTLAAVFVVGAALVGLGGETVSRRPGAARSLIPRVSVPAASRVAFTASVPVLISTWMTGAFYLGLLPTAAGPVFHTGGGFITGLTLTLLNGVGVLTTLATQRLAPATRAIFGEAVLVVGIVALAASLSLGSVALLITATCVAGVGYGWAFSGVLGTVLATGSTRDRAALFSAIYVVSYLALGVPAIIAGIAADSLGVLATAIGYSLIVAIAAAGGLLTQLRLNGASRR</sequence>
<accession>A0ABV8Q9K3</accession>
<dbReference type="InterPro" id="IPR036259">
    <property type="entry name" value="MFS_trans_sf"/>
</dbReference>
<evidence type="ECO:0000313" key="10">
    <source>
        <dbReference type="Proteomes" id="UP001595900"/>
    </source>
</evidence>
<dbReference type="InterPro" id="IPR020846">
    <property type="entry name" value="MFS_dom"/>
</dbReference>
<feature type="transmembrane region" description="Helical" evidence="7">
    <location>
        <begin position="117"/>
        <end position="135"/>
    </location>
</feature>
<dbReference type="InterPro" id="IPR050171">
    <property type="entry name" value="MFS_Transporters"/>
</dbReference>
<feature type="transmembrane region" description="Helical" evidence="7">
    <location>
        <begin position="257"/>
        <end position="278"/>
    </location>
</feature>
<protein>
    <submittedName>
        <fullName evidence="9">MFS transporter</fullName>
    </submittedName>
</protein>
<feature type="transmembrane region" description="Helical" evidence="7">
    <location>
        <begin position="88"/>
        <end position="111"/>
    </location>
</feature>
<dbReference type="SUPFAM" id="SSF103473">
    <property type="entry name" value="MFS general substrate transporter"/>
    <property type="match status" value="1"/>
</dbReference>
<organism evidence="9 10">
    <name type="scientific">Gryllotalpicola reticulitermitis</name>
    <dbReference type="NCBI Taxonomy" id="1184153"/>
    <lineage>
        <taxon>Bacteria</taxon>
        <taxon>Bacillati</taxon>
        <taxon>Actinomycetota</taxon>
        <taxon>Actinomycetes</taxon>
        <taxon>Micrococcales</taxon>
        <taxon>Microbacteriaceae</taxon>
        <taxon>Gryllotalpicola</taxon>
    </lineage>
</organism>
<comment type="subcellular location">
    <subcellularLocation>
        <location evidence="1">Cell membrane</location>
        <topology evidence="1">Multi-pass membrane protein</topology>
    </subcellularLocation>
</comment>
<feature type="domain" description="Major facilitator superfamily (MFS) profile" evidence="8">
    <location>
        <begin position="22"/>
        <end position="407"/>
    </location>
</feature>
<dbReference type="InterPro" id="IPR005829">
    <property type="entry name" value="Sugar_transporter_CS"/>
</dbReference>
<keyword evidence="6 7" id="KW-0472">Membrane</keyword>
<dbReference type="EMBL" id="JBHSCN010000006">
    <property type="protein sequence ID" value="MFC4244504.1"/>
    <property type="molecule type" value="Genomic_DNA"/>
</dbReference>
<dbReference type="Gene3D" id="1.20.1250.20">
    <property type="entry name" value="MFS general substrate transporter like domains"/>
    <property type="match status" value="1"/>
</dbReference>
<feature type="transmembrane region" description="Helical" evidence="7">
    <location>
        <begin position="147"/>
        <end position="171"/>
    </location>
</feature>
<feature type="transmembrane region" description="Helical" evidence="7">
    <location>
        <begin position="290"/>
        <end position="309"/>
    </location>
</feature>
<dbReference type="PROSITE" id="PS50850">
    <property type="entry name" value="MFS"/>
    <property type="match status" value="1"/>
</dbReference>
<comment type="caution">
    <text evidence="9">The sequence shown here is derived from an EMBL/GenBank/DDBJ whole genome shotgun (WGS) entry which is preliminary data.</text>
</comment>
<keyword evidence="5 7" id="KW-1133">Transmembrane helix</keyword>
<evidence type="ECO:0000256" key="5">
    <source>
        <dbReference type="ARBA" id="ARBA00022989"/>
    </source>
</evidence>
<keyword evidence="3" id="KW-1003">Cell membrane</keyword>
<evidence type="ECO:0000256" key="4">
    <source>
        <dbReference type="ARBA" id="ARBA00022692"/>
    </source>
</evidence>
<keyword evidence="10" id="KW-1185">Reference proteome</keyword>
<evidence type="ECO:0000256" key="6">
    <source>
        <dbReference type="ARBA" id="ARBA00023136"/>
    </source>
</evidence>